<dbReference type="AlphaFoldDB" id="A0A1H9GCG6"/>
<dbReference type="Gene3D" id="3.90.1720.10">
    <property type="entry name" value="endopeptidase domain like (from Nostoc punctiforme)"/>
    <property type="match status" value="1"/>
</dbReference>
<dbReference type="OrthoDB" id="9807055at2"/>
<sequence length="173" mass="19433">MKFTPALLSCCCLLLLSSCGLFKPVDTTRTGGQTRAGDRPSPTSFIRTDIVSHAQDLMGIRYKYGGNRPDQGFDCSGFVRYLYQNAGMNIERVARDQATQGKRINSERARPGDLVFYKRKDGKPVFHVSVVVQATPTELWVIHATSSRGVIRENVLSSSYWRPLIYQVRDVLN</sequence>
<dbReference type="Pfam" id="PF00877">
    <property type="entry name" value="NLPC_P60"/>
    <property type="match status" value="1"/>
</dbReference>
<dbReference type="GO" id="GO:0008234">
    <property type="term" value="F:cysteine-type peptidase activity"/>
    <property type="evidence" value="ECO:0007669"/>
    <property type="project" value="UniProtKB-KW"/>
</dbReference>
<name>A0A1H9GCG6_9BACT</name>
<dbReference type="PROSITE" id="PS51935">
    <property type="entry name" value="NLPC_P60"/>
    <property type="match status" value="1"/>
</dbReference>
<evidence type="ECO:0000256" key="1">
    <source>
        <dbReference type="ARBA" id="ARBA00007074"/>
    </source>
</evidence>
<feature type="chain" id="PRO_5011623132" evidence="5">
    <location>
        <begin position="23"/>
        <end position="173"/>
    </location>
</feature>
<keyword evidence="2" id="KW-0645">Protease</keyword>
<keyword evidence="8" id="KW-1185">Reference proteome</keyword>
<keyword evidence="5" id="KW-0732">Signal</keyword>
<evidence type="ECO:0000259" key="6">
    <source>
        <dbReference type="PROSITE" id="PS51935"/>
    </source>
</evidence>
<dbReference type="RefSeq" id="WP_090168156.1">
    <property type="nucleotide sequence ID" value="NZ_FOFB01000010.1"/>
</dbReference>
<dbReference type="PANTHER" id="PTHR47053">
    <property type="entry name" value="MUREIN DD-ENDOPEPTIDASE MEPH-RELATED"/>
    <property type="match status" value="1"/>
</dbReference>
<proteinExistence type="inferred from homology"/>
<accession>A0A1H9GCG6</accession>
<evidence type="ECO:0000313" key="8">
    <source>
        <dbReference type="Proteomes" id="UP000199021"/>
    </source>
</evidence>
<protein>
    <submittedName>
        <fullName evidence="7">N-acetylmuramoyl-L-alanine amidase</fullName>
    </submittedName>
</protein>
<feature type="signal peptide" evidence="5">
    <location>
        <begin position="1"/>
        <end position="22"/>
    </location>
</feature>
<dbReference type="PROSITE" id="PS51257">
    <property type="entry name" value="PROKAR_LIPOPROTEIN"/>
    <property type="match status" value="1"/>
</dbReference>
<organism evidence="7 8">
    <name type="scientific">Neolewinella agarilytica</name>
    <dbReference type="NCBI Taxonomy" id="478744"/>
    <lineage>
        <taxon>Bacteria</taxon>
        <taxon>Pseudomonadati</taxon>
        <taxon>Bacteroidota</taxon>
        <taxon>Saprospiria</taxon>
        <taxon>Saprospirales</taxon>
        <taxon>Lewinellaceae</taxon>
        <taxon>Neolewinella</taxon>
    </lineage>
</organism>
<evidence type="ECO:0000256" key="4">
    <source>
        <dbReference type="ARBA" id="ARBA00022807"/>
    </source>
</evidence>
<dbReference type="EMBL" id="FOFB01000010">
    <property type="protein sequence ID" value="SEQ47478.1"/>
    <property type="molecule type" value="Genomic_DNA"/>
</dbReference>
<dbReference type="InterPro" id="IPR051202">
    <property type="entry name" value="Peptidase_C40"/>
</dbReference>
<evidence type="ECO:0000313" key="7">
    <source>
        <dbReference type="EMBL" id="SEQ47478.1"/>
    </source>
</evidence>
<dbReference type="GO" id="GO:0006508">
    <property type="term" value="P:proteolysis"/>
    <property type="evidence" value="ECO:0007669"/>
    <property type="project" value="UniProtKB-KW"/>
</dbReference>
<comment type="similarity">
    <text evidence="1">Belongs to the peptidase C40 family.</text>
</comment>
<dbReference type="InterPro" id="IPR038765">
    <property type="entry name" value="Papain-like_cys_pep_sf"/>
</dbReference>
<dbReference type="InParanoid" id="A0A1H9GCG6"/>
<reference evidence="8" key="1">
    <citation type="submission" date="2016-10" db="EMBL/GenBank/DDBJ databases">
        <authorList>
            <person name="Varghese N."/>
            <person name="Submissions S."/>
        </authorList>
    </citation>
    <scope>NUCLEOTIDE SEQUENCE [LARGE SCALE GENOMIC DNA]</scope>
    <source>
        <strain evidence="8">DSM 24740</strain>
    </source>
</reference>
<keyword evidence="3" id="KW-0378">Hydrolase</keyword>
<dbReference type="SUPFAM" id="SSF54001">
    <property type="entry name" value="Cysteine proteinases"/>
    <property type="match status" value="1"/>
</dbReference>
<keyword evidence="4" id="KW-0788">Thiol protease</keyword>
<dbReference type="STRING" id="478744.SAMN05444359_110116"/>
<evidence type="ECO:0000256" key="2">
    <source>
        <dbReference type="ARBA" id="ARBA00022670"/>
    </source>
</evidence>
<feature type="domain" description="NlpC/P60" evidence="6">
    <location>
        <begin position="44"/>
        <end position="172"/>
    </location>
</feature>
<evidence type="ECO:0000256" key="3">
    <source>
        <dbReference type="ARBA" id="ARBA00022801"/>
    </source>
</evidence>
<dbReference type="InterPro" id="IPR000064">
    <property type="entry name" value="NLP_P60_dom"/>
</dbReference>
<gene>
    <name evidence="7" type="ORF">SAMN05444359_110116</name>
</gene>
<dbReference type="PANTHER" id="PTHR47053:SF1">
    <property type="entry name" value="MUREIN DD-ENDOPEPTIDASE MEPH-RELATED"/>
    <property type="match status" value="1"/>
</dbReference>
<evidence type="ECO:0000256" key="5">
    <source>
        <dbReference type="SAM" id="SignalP"/>
    </source>
</evidence>
<dbReference type="Proteomes" id="UP000199021">
    <property type="component" value="Unassembled WGS sequence"/>
</dbReference>